<keyword evidence="3" id="KW-1185">Reference proteome</keyword>
<feature type="transmembrane region" description="Helical" evidence="1">
    <location>
        <begin position="20"/>
        <end position="41"/>
    </location>
</feature>
<organism evidence="2 3">
    <name type="scientific">Pyronema omphalodes (strain CBS 100304)</name>
    <name type="common">Pyronema confluens</name>
    <dbReference type="NCBI Taxonomy" id="1076935"/>
    <lineage>
        <taxon>Eukaryota</taxon>
        <taxon>Fungi</taxon>
        <taxon>Dikarya</taxon>
        <taxon>Ascomycota</taxon>
        <taxon>Pezizomycotina</taxon>
        <taxon>Pezizomycetes</taxon>
        <taxon>Pezizales</taxon>
        <taxon>Pyronemataceae</taxon>
        <taxon>Pyronema</taxon>
    </lineage>
</organism>
<keyword evidence="1" id="KW-0812">Transmembrane</keyword>
<dbReference type="EMBL" id="HF936618">
    <property type="protein sequence ID" value="CCX34747.1"/>
    <property type="molecule type" value="Genomic_DNA"/>
</dbReference>
<keyword evidence="1" id="KW-1133">Transmembrane helix</keyword>
<reference evidence="2 3" key="1">
    <citation type="journal article" date="2013" name="PLoS Genet.">
        <title>The genome and development-dependent transcriptomes of Pyronema confluens: a window into fungal evolution.</title>
        <authorList>
            <person name="Traeger S."/>
            <person name="Altegoer F."/>
            <person name="Freitag M."/>
            <person name="Gabaldon T."/>
            <person name="Kempken F."/>
            <person name="Kumar A."/>
            <person name="Marcet-Houben M."/>
            <person name="Poggeler S."/>
            <person name="Stajich J.E."/>
            <person name="Nowrousian M."/>
        </authorList>
    </citation>
    <scope>NUCLEOTIDE SEQUENCE [LARGE SCALE GENOMIC DNA]</scope>
    <source>
        <strain evidence="3">CBS 100304</strain>
        <tissue evidence="2">Vegetative mycelium</tissue>
    </source>
</reference>
<dbReference type="Proteomes" id="UP000018144">
    <property type="component" value="Unassembled WGS sequence"/>
</dbReference>
<protein>
    <submittedName>
        <fullName evidence="2">Uncharacterized protein</fullName>
    </submittedName>
</protein>
<name>U4LVP6_PYROM</name>
<evidence type="ECO:0000256" key="1">
    <source>
        <dbReference type="SAM" id="Phobius"/>
    </source>
</evidence>
<evidence type="ECO:0000313" key="3">
    <source>
        <dbReference type="Proteomes" id="UP000018144"/>
    </source>
</evidence>
<keyword evidence="1" id="KW-0472">Membrane</keyword>
<proteinExistence type="predicted"/>
<sequence>MGESLGMTEKGALDEKFAELQSMIGDFALMIPMPWVVRLLLKCRKLWRGMCRSCRRGLGRLIRRE</sequence>
<gene>
    <name evidence="2" type="ORF">PCON_04256</name>
</gene>
<dbReference type="AlphaFoldDB" id="U4LVP6"/>
<evidence type="ECO:0000313" key="2">
    <source>
        <dbReference type="EMBL" id="CCX34747.1"/>
    </source>
</evidence>
<accession>U4LVP6</accession>